<proteinExistence type="inferred from homology"/>
<reference evidence="5 6" key="1">
    <citation type="submission" date="2016-10" db="EMBL/GenBank/DDBJ databases">
        <authorList>
            <person name="Varghese N."/>
            <person name="Submissions S."/>
        </authorList>
    </citation>
    <scope>NUCLEOTIDE SEQUENCE [LARGE SCALE GENOMIC DNA]</scope>
    <source>
        <strain evidence="5 6">CGMCC 1.8499</strain>
    </source>
</reference>
<dbReference type="PIRSF" id="PIRSF039008">
    <property type="entry name" value="YjbJ"/>
    <property type="match status" value="1"/>
</dbReference>
<dbReference type="EMBL" id="FPAZ01000007">
    <property type="protein sequence ID" value="SFT70244.1"/>
    <property type="molecule type" value="Genomic_DNA"/>
</dbReference>
<name>A0AAD0WD48_9GAMM</name>
<dbReference type="Proteomes" id="UP000183805">
    <property type="component" value="Unassembled WGS sequence"/>
</dbReference>
<keyword evidence="6" id="KW-1185">Reference proteome</keyword>
<dbReference type="InterPro" id="IPR050423">
    <property type="entry name" value="UPF0337_stress_rsp"/>
</dbReference>
<dbReference type="AlphaFoldDB" id="A0AAD0WD48"/>
<gene>
    <name evidence="4" type="ORF">D0907_12290</name>
    <name evidence="5" type="ORF">SAMN04487854_107163</name>
</gene>
<evidence type="ECO:0000256" key="1">
    <source>
        <dbReference type="ARBA" id="ARBA00009129"/>
    </source>
</evidence>
<dbReference type="EMBL" id="CP032090">
    <property type="protein sequence ID" value="AXV65995.1"/>
    <property type="molecule type" value="Genomic_DNA"/>
</dbReference>
<evidence type="ECO:0000259" key="3">
    <source>
        <dbReference type="Pfam" id="PF05532"/>
    </source>
</evidence>
<accession>A0AAD0WD48</accession>
<dbReference type="InterPro" id="IPR026042">
    <property type="entry name" value="YjbJ"/>
</dbReference>
<comment type="similarity">
    <text evidence="1">Belongs to the UPF0337 (CsbD) family.</text>
</comment>
<evidence type="ECO:0000313" key="5">
    <source>
        <dbReference type="EMBL" id="SFT70244.1"/>
    </source>
</evidence>
<feature type="domain" description="CsbD-like" evidence="3">
    <location>
        <begin position="4"/>
        <end position="55"/>
    </location>
</feature>
<evidence type="ECO:0000313" key="6">
    <source>
        <dbReference type="Proteomes" id="UP000183805"/>
    </source>
</evidence>
<dbReference type="PANTHER" id="PTHR34977">
    <property type="entry name" value="UPF0337 PROTEIN YJBJ"/>
    <property type="match status" value="1"/>
</dbReference>
<dbReference type="PANTHER" id="PTHR34977:SF1">
    <property type="entry name" value="UPF0337 PROTEIN YJBJ"/>
    <property type="match status" value="1"/>
</dbReference>
<dbReference type="KEGG" id="pdj:D0907_12290"/>
<dbReference type="Gene3D" id="1.10.1470.10">
    <property type="entry name" value="YjbJ"/>
    <property type="match status" value="1"/>
</dbReference>
<feature type="region of interest" description="Disordered" evidence="2">
    <location>
        <begin position="44"/>
        <end position="65"/>
    </location>
</feature>
<organism evidence="4 7">
    <name type="scientific">Pseudoalteromonas lipolytica</name>
    <dbReference type="NCBI Taxonomy" id="570156"/>
    <lineage>
        <taxon>Bacteria</taxon>
        <taxon>Pseudomonadati</taxon>
        <taxon>Pseudomonadota</taxon>
        <taxon>Gammaproteobacteria</taxon>
        <taxon>Alteromonadales</taxon>
        <taxon>Pseudoalteromonadaceae</taxon>
        <taxon>Pseudoalteromonas</taxon>
    </lineage>
</organism>
<protein>
    <submittedName>
        <fullName evidence="4">CsbD family protein</fullName>
    </submittedName>
    <submittedName>
        <fullName evidence="5">Uncharacterized conserved protein YjbJ, UPF0337 family</fullName>
    </submittedName>
</protein>
<reference evidence="4 7" key="2">
    <citation type="submission" date="2018-08" db="EMBL/GenBank/DDBJ databases">
        <title>Draft genome sequence of Pseudoalteromonas donghaensis HJ51.</title>
        <authorList>
            <person name="Oh J."/>
            <person name="Roh D."/>
        </authorList>
    </citation>
    <scope>NUCLEOTIDE SEQUENCE [LARGE SCALE GENOMIC DNA]</scope>
    <source>
        <strain evidence="4 7">HJ51</strain>
    </source>
</reference>
<dbReference type="Pfam" id="PF05532">
    <property type="entry name" value="CsbD"/>
    <property type="match status" value="1"/>
</dbReference>
<evidence type="ECO:0000313" key="4">
    <source>
        <dbReference type="EMBL" id="AXV65995.1"/>
    </source>
</evidence>
<evidence type="ECO:0000256" key="2">
    <source>
        <dbReference type="SAM" id="MobiDB-lite"/>
    </source>
</evidence>
<dbReference type="Proteomes" id="UP000264605">
    <property type="component" value="Chromosome"/>
</dbReference>
<sequence length="65" mass="7468">MNSDRLEGNWKELKGKAQRKWGELTDGDLDKIEGSRKELVGKIQQKYGKSKEEAESEVSDFENSH</sequence>
<dbReference type="InterPro" id="IPR008462">
    <property type="entry name" value="CsbD"/>
</dbReference>
<dbReference type="SUPFAM" id="SSF69047">
    <property type="entry name" value="Hypothetical protein YjbJ"/>
    <property type="match status" value="1"/>
</dbReference>
<dbReference type="GeneID" id="99506247"/>
<evidence type="ECO:0000313" key="7">
    <source>
        <dbReference type="Proteomes" id="UP000264605"/>
    </source>
</evidence>
<feature type="compositionally biased region" description="Acidic residues" evidence="2">
    <location>
        <begin position="54"/>
        <end position="65"/>
    </location>
</feature>
<dbReference type="RefSeq" id="WP_036966535.1">
    <property type="nucleotide sequence ID" value="NZ_CP032090.1"/>
</dbReference>
<dbReference type="InterPro" id="IPR036629">
    <property type="entry name" value="YjbJ_sf"/>
</dbReference>